<evidence type="ECO:0000259" key="4">
    <source>
        <dbReference type="PROSITE" id="PS50995"/>
    </source>
</evidence>
<dbReference type="InterPro" id="IPR023187">
    <property type="entry name" value="Tscrpt_reg_MarR-type_CS"/>
</dbReference>
<keyword evidence="2" id="KW-0238">DNA-binding</keyword>
<feature type="domain" description="HTH marR-type" evidence="4">
    <location>
        <begin position="3"/>
        <end position="138"/>
    </location>
</feature>
<comment type="caution">
    <text evidence="5">The sequence shown here is derived from an EMBL/GenBank/DDBJ whole genome shotgun (WGS) entry which is preliminary data.</text>
</comment>
<dbReference type="STRING" id="1844972.A7K91_02235"/>
<dbReference type="RefSeq" id="WP_068687314.1">
    <property type="nucleotide sequence ID" value="NZ_LYPA01000080.1"/>
</dbReference>
<dbReference type="GO" id="GO:0003700">
    <property type="term" value="F:DNA-binding transcription factor activity"/>
    <property type="evidence" value="ECO:0007669"/>
    <property type="project" value="InterPro"/>
</dbReference>
<keyword evidence="6" id="KW-1185">Reference proteome</keyword>
<organism evidence="5 6">
    <name type="scientific">Paenibacillus oryzae</name>
    <dbReference type="NCBI Taxonomy" id="1844972"/>
    <lineage>
        <taxon>Bacteria</taxon>
        <taxon>Bacillati</taxon>
        <taxon>Bacillota</taxon>
        <taxon>Bacilli</taxon>
        <taxon>Bacillales</taxon>
        <taxon>Paenibacillaceae</taxon>
        <taxon>Paenibacillus</taxon>
    </lineage>
</organism>
<dbReference type="PROSITE" id="PS01117">
    <property type="entry name" value="HTH_MARR_1"/>
    <property type="match status" value="1"/>
</dbReference>
<dbReference type="PROSITE" id="PS50995">
    <property type="entry name" value="HTH_MARR_2"/>
    <property type="match status" value="1"/>
</dbReference>
<accession>A0A1A5YA06</accession>
<evidence type="ECO:0000256" key="2">
    <source>
        <dbReference type="ARBA" id="ARBA00023125"/>
    </source>
</evidence>
<dbReference type="SMART" id="SM00347">
    <property type="entry name" value="HTH_MARR"/>
    <property type="match status" value="1"/>
</dbReference>
<gene>
    <name evidence="5" type="ORF">A7K91_02235</name>
</gene>
<dbReference type="PANTHER" id="PTHR33164:SF43">
    <property type="entry name" value="HTH-TYPE TRANSCRIPTIONAL REPRESSOR YETL"/>
    <property type="match status" value="1"/>
</dbReference>
<dbReference type="Gene3D" id="1.10.10.10">
    <property type="entry name" value="Winged helix-like DNA-binding domain superfamily/Winged helix DNA-binding domain"/>
    <property type="match status" value="1"/>
</dbReference>
<dbReference type="InterPro" id="IPR036390">
    <property type="entry name" value="WH_DNA-bd_sf"/>
</dbReference>
<name>A0A1A5YA06_9BACL</name>
<proteinExistence type="predicted"/>
<evidence type="ECO:0000313" key="6">
    <source>
        <dbReference type="Proteomes" id="UP000092024"/>
    </source>
</evidence>
<keyword evidence="1" id="KW-0805">Transcription regulation</keyword>
<dbReference type="InterPro" id="IPR011991">
    <property type="entry name" value="ArsR-like_HTH"/>
</dbReference>
<evidence type="ECO:0000256" key="1">
    <source>
        <dbReference type="ARBA" id="ARBA00023015"/>
    </source>
</evidence>
<dbReference type="OrthoDB" id="2314798at2"/>
<dbReference type="AlphaFoldDB" id="A0A1A5YA06"/>
<dbReference type="CDD" id="cd00090">
    <property type="entry name" value="HTH_ARSR"/>
    <property type="match status" value="1"/>
</dbReference>
<dbReference type="Pfam" id="PF12802">
    <property type="entry name" value="MarR_2"/>
    <property type="match status" value="1"/>
</dbReference>
<dbReference type="InterPro" id="IPR036388">
    <property type="entry name" value="WH-like_DNA-bd_sf"/>
</dbReference>
<protein>
    <submittedName>
        <fullName evidence="5">MarR family transcriptional regulator</fullName>
    </submittedName>
</protein>
<reference evidence="5 6" key="1">
    <citation type="submission" date="2016-05" db="EMBL/GenBank/DDBJ databases">
        <title>Paenibacillus oryzae. sp. nov., isolated from the rice root.</title>
        <authorList>
            <person name="Zhang J."/>
            <person name="Zhang X."/>
        </authorList>
    </citation>
    <scope>NUCLEOTIDE SEQUENCE [LARGE SCALE GENOMIC DNA]</scope>
    <source>
        <strain evidence="5 6">1DrF-4</strain>
    </source>
</reference>
<dbReference type="GO" id="GO:0006950">
    <property type="term" value="P:response to stress"/>
    <property type="evidence" value="ECO:0007669"/>
    <property type="project" value="TreeGrafter"/>
</dbReference>
<dbReference type="InterPro" id="IPR000835">
    <property type="entry name" value="HTH_MarR-typ"/>
</dbReference>
<evidence type="ECO:0000313" key="5">
    <source>
        <dbReference type="EMBL" id="OBR62454.1"/>
    </source>
</evidence>
<dbReference type="GO" id="GO:0003677">
    <property type="term" value="F:DNA binding"/>
    <property type="evidence" value="ECO:0007669"/>
    <property type="project" value="UniProtKB-KW"/>
</dbReference>
<sequence>MGKSALFYRMVTFVAAVHRIQVELGKDINLDGMTPVQYAILEYIAVDQPVTLSGISECLGMSMPNASRELRKLAEMGLCSKYTDEVDRRKQHITLSSAGEERMKSIFAQMESRLMNRMGEISPSEMEAIVNAMDTLQSLVFNDGSK</sequence>
<dbReference type="InterPro" id="IPR039422">
    <property type="entry name" value="MarR/SlyA-like"/>
</dbReference>
<evidence type="ECO:0000256" key="3">
    <source>
        <dbReference type="ARBA" id="ARBA00023163"/>
    </source>
</evidence>
<dbReference type="PANTHER" id="PTHR33164">
    <property type="entry name" value="TRANSCRIPTIONAL REGULATOR, MARR FAMILY"/>
    <property type="match status" value="1"/>
</dbReference>
<dbReference type="EMBL" id="LYPA01000080">
    <property type="protein sequence ID" value="OBR62454.1"/>
    <property type="molecule type" value="Genomic_DNA"/>
</dbReference>
<dbReference type="Proteomes" id="UP000092024">
    <property type="component" value="Unassembled WGS sequence"/>
</dbReference>
<keyword evidence="3" id="KW-0804">Transcription</keyword>
<dbReference type="SUPFAM" id="SSF46785">
    <property type="entry name" value="Winged helix' DNA-binding domain"/>
    <property type="match status" value="1"/>
</dbReference>